<reference evidence="1" key="1">
    <citation type="submission" date="2015-06" db="EMBL/GenBank/DDBJ databases">
        <authorList>
            <person name="Joergensen T."/>
        </authorList>
    </citation>
    <scope>NUCLEOTIDE SEQUENCE</scope>
    <source>
        <strain evidence="1">RGFK1227</strain>
    </source>
</reference>
<accession>A0A0H5Q5M3</accession>
<reference evidence="1" key="2">
    <citation type="submission" date="2015-07" db="EMBL/GenBank/DDBJ databases">
        <title>Plasmids, circular viruses and viroids from rat gut.</title>
        <authorList>
            <person name="Jorgensen T.J."/>
            <person name="Hansen M.A."/>
            <person name="Xu Z."/>
            <person name="Tabak M.A."/>
            <person name="Sorensen S.J."/>
            <person name="Hansen L.H."/>
        </authorList>
    </citation>
    <scope>NUCLEOTIDE SEQUENCE</scope>
    <source>
        <strain evidence="1">RGFK1227</strain>
    </source>
</reference>
<name>A0A0H5Q5M3_9ZZZZ</name>
<organism evidence="1">
    <name type="scientific">uncultured prokaryote</name>
    <dbReference type="NCBI Taxonomy" id="198431"/>
    <lineage>
        <taxon>unclassified sequences</taxon>
        <taxon>environmental samples</taxon>
    </lineage>
</organism>
<dbReference type="AlphaFoldDB" id="A0A0H5Q5M3"/>
<sequence length="214" mass="23451">MVIPMFTGKARDVVTNTFHFVDELDGAPESAALEIQAQLNAFYFDVYGSVATDRANYMNWAAASIKVARLEDPTPRPIYEVPGPWSNAGSATTSIPTEMAIVASWKAAPVAGIRYQSLYNRIYLGGLPNCMTGSSLSSFPVINVTFVDKINAAMKSLRDDFITQDVRWIQYGMNGFGGMGVAREIVGGFVDNSPDSQRRRSVDYSIRTDWVAAP</sequence>
<protein>
    <submittedName>
        <fullName evidence="1">Uncharacterized protein</fullName>
    </submittedName>
</protein>
<evidence type="ECO:0000313" key="1">
    <source>
        <dbReference type="EMBL" id="CRY96714.1"/>
    </source>
</evidence>
<proteinExistence type="predicted"/>
<dbReference type="EMBL" id="LN853800">
    <property type="protein sequence ID" value="CRY96714.1"/>
    <property type="molecule type" value="Genomic_DNA"/>
</dbReference>